<dbReference type="EMBL" id="JP022218">
    <property type="protein sequence ID" value="AES10816.1"/>
    <property type="molecule type" value="mRNA"/>
</dbReference>
<reference evidence="1" key="1">
    <citation type="journal article" date="2013" name="J. Virol.">
        <title>Sequencing, annotation, and characterization of the influenza ferret infectome.</title>
        <authorList>
            <person name="Leon A.J."/>
            <person name="Banner D."/>
            <person name="Xu L."/>
            <person name="Ran L."/>
            <person name="Peng Z."/>
            <person name="Yi K."/>
            <person name="Chen C."/>
            <person name="Xu F."/>
            <person name="Huang J."/>
            <person name="Zhao Z."/>
            <person name="Lin Z."/>
            <person name="Huang S.H."/>
            <person name="Fang Y."/>
            <person name="Kelvin A.A."/>
            <person name="Ross T.M."/>
            <person name="Farooqui A."/>
            <person name="Kelvin D.J."/>
        </authorList>
    </citation>
    <scope>NUCLEOTIDE SEQUENCE</scope>
    <source>
        <tissue evidence="1">Lungs</tissue>
    </source>
</reference>
<proteinExistence type="evidence at transcript level"/>
<dbReference type="AlphaFoldDB" id="G9L0Y7"/>
<feature type="non-terminal residue" evidence="1">
    <location>
        <position position="1"/>
    </location>
</feature>
<name>G9L0Y7_MUSPF</name>
<organism evidence="1">
    <name type="scientific">Mustela putorius furo</name>
    <name type="common">European domestic ferret</name>
    <name type="synonym">Mustela furo</name>
    <dbReference type="NCBI Taxonomy" id="9669"/>
    <lineage>
        <taxon>Eukaryota</taxon>
        <taxon>Metazoa</taxon>
        <taxon>Chordata</taxon>
        <taxon>Craniata</taxon>
        <taxon>Vertebrata</taxon>
        <taxon>Euteleostomi</taxon>
        <taxon>Mammalia</taxon>
        <taxon>Eutheria</taxon>
        <taxon>Laurasiatheria</taxon>
        <taxon>Carnivora</taxon>
        <taxon>Caniformia</taxon>
        <taxon>Musteloidea</taxon>
        <taxon>Mustelidae</taxon>
        <taxon>Mustelinae</taxon>
        <taxon>Mustela</taxon>
    </lineage>
</organism>
<accession>G9L0Y7</accession>
<protein>
    <submittedName>
        <fullName evidence="1">Long interspersed repetitive DNA sequence LINE4</fullName>
    </submittedName>
</protein>
<sequence>LENSVEVPQKVKNRATLLPSRCTTVYLPQRYRCSEKKGKMHPNVLAAMSTINILWKELRCPSADDVDKEDVVHIYNGILLSHQKG</sequence>
<evidence type="ECO:0000313" key="1">
    <source>
        <dbReference type="EMBL" id="AES10816.1"/>
    </source>
</evidence>
<feature type="non-terminal residue" evidence="1">
    <location>
        <position position="85"/>
    </location>
</feature>